<dbReference type="Proteomes" id="UP000232883">
    <property type="component" value="Chromosome"/>
</dbReference>
<reference evidence="1 2" key="1">
    <citation type="submission" date="2017-11" db="EMBL/GenBank/DDBJ databases">
        <title>Taxonomic description and genome sequences of Spirosoma HA7 sp. nov., isolated from pollen microhabitat of Corylus avellana.</title>
        <authorList>
            <person name="Ambika Manirajan B."/>
            <person name="Suarez C."/>
            <person name="Ratering S."/>
            <person name="Geissler-Plaum R."/>
            <person name="Cardinale M."/>
            <person name="Sylvia S."/>
        </authorList>
    </citation>
    <scope>NUCLEOTIDE SEQUENCE [LARGE SCALE GENOMIC DNA]</scope>
    <source>
        <strain evidence="1 2">HA7</strain>
    </source>
</reference>
<dbReference type="InterPro" id="IPR046164">
    <property type="entry name" value="DUF6166"/>
</dbReference>
<dbReference type="OrthoDB" id="961276at2"/>
<proteinExistence type="predicted"/>
<dbReference type="EMBL" id="CP025096">
    <property type="protein sequence ID" value="AUD05346.1"/>
    <property type="molecule type" value="Genomic_DNA"/>
</dbReference>
<keyword evidence="2" id="KW-1185">Reference proteome</keyword>
<evidence type="ECO:0000313" key="1">
    <source>
        <dbReference type="EMBL" id="AUD05346.1"/>
    </source>
</evidence>
<evidence type="ECO:0000313" key="2">
    <source>
        <dbReference type="Proteomes" id="UP000232883"/>
    </source>
</evidence>
<gene>
    <name evidence="1" type="ORF">CWM47_27935</name>
</gene>
<dbReference type="KEGG" id="spir:CWM47_27935"/>
<accession>A0A2K8Z628</accession>
<dbReference type="Pfam" id="PF19663">
    <property type="entry name" value="DUF6166"/>
    <property type="match status" value="1"/>
</dbReference>
<dbReference type="AlphaFoldDB" id="A0A2K8Z628"/>
<organism evidence="1 2">
    <name type="scientific">Spirosoma pollinicola</name>
    <dbReference type="NCBI Taxonomy" id="2057025"/>
    <lineage>
        <taxon>Bacteria</taxon>
        <taxon>Pseudomonadati</taxon>
        <taxon>Bacteroidota</taxon>
        <taxon>Cytophagia</taxon>
        <taxon>Cytophagales</taxon>
        <taxon>Cytophagaceae</taxon>
        <taxon>Spirosoma</taxon>
    </lineage>
</organism>
<dbReference type="RefSeq" id="WP_100991906.1">
    <property type="nucleotide sequence ID" value="NZ_CP025096.1"/>
</dbReference>
<sequence length="136" mass="15228">MSTTVFEVKKMTYLIAGVMAEATSTRSALERLFVDGQEIRPEASQKIRNHSPGGFSWGYAGSGPAQTALAICLHIFQNSAVAEAIYQEFKFAFVTRWPIAQPFNEEIDITNFLLDHWEAVSSAYQHSQNVTDTYET</sequence>
<name>A0A2K8Z628_9BACT</name>
<protein>
    <submittedName>
        <fullName evidence="1">Uncharacterized protein</fullName>
    </submittedName>
</protein>